<keyword evidence="6 11" id="KW-0648">Protein biosynthesis</keyword>
<feature type="domain" description="Aminoacyl-tRNA synthetase class Ia" evidence="13">
    <location>
        <begin position="101"/>
        <end position="726"/>
    </location>
</feature>
<evidence type="ECO:0000256" key="10">
    <source>
        <dbReference type="ARBA" id="ARBA00047552"/>
    </source>
</evidence>
<evidence type="ECO:0000256" key="9">
    <source>
        <dbReference type="ARBA" id="ARBA00029936"/>
    </source>
</evidence>
<dbReference type="PRINTS" id="PR00986">
    <property type="entry name" value="TRNASYNTHVAL"/>
</dbReference>
<dbReference type="InterPro" id="IPR013155">
    <property type="entry name" value="M/V/L/I-tRNA-synth_anticd-bd"/>
</dbReference>
<dbReference type="FunFam" id="1.10.730.10:FF:000009">
    <property type="entry name" value="Valine--tRNA ligase, mitochondrial"/>
    <property type="match status" value="1"/>
</dbReference>
<dbReference type="CDD" id="cd07962">
    <property type="entry name" value="Anticodon_Ia_Val"/>
    <property type="match status" value="1"/>
</dbReference>
<dbReference type="GO" id="GO:0004832">
    <property type="term" value="F:valine-tRNA ligase activity"/>
    <property type="evidence" value="ECO:0007669"/>
    <property type="project" value="UniProtKB-EC"/>
</dbReference>
<dbReference type="PANTHER" id="PTHR11946">
    <property type="entry name" value="VALYL-TRNA SYNTHETASES"/>
    <property type="match status" value="1"/>
</dbReference>
<dbReference type="SUPFAM" id="SSF47323">
    <property type="entry name" value="Anticodon-binding domain of a subclass of class I aminoacyl-tRNA synthetases"/>
    <property type="match status" value="1"/>
</dbReference>
<dbReference type="Gene3D" id="3.40.50.620">
    <property type="entry name" value="HUPs"/>
    <property type="match status" value="2"/>
</dbReference>
<keyword evidence="16" id="KW-1185">Reference proteome</keyword>
<dbReference type="InterPro" id="IPR033705">
    <property type="entry name" value="Anticodon_Ia_Val"/>
</dbReference>
<dbReference type="EMBL" id="JAWZYT010005128">
    <property type="protein sequence ID" value="KAK4291524.1"/>
    <property type="molecule type" value="Genomic_DNA"/>
</dbReference>
<feature type="compositionally biased region" description="Basic and acidic residues" evidence="12">
    <location>
        <begin position="19"/>
        <end position="53"/>
    </location>
</feature>
<dbReference type="Pfam" id="PF08264">
    <property type="entry name" value="Anticodon_1"/>
    <property type="match status" value="1"/>
</dbReference>
<evidence type="ECO:0000256" key="8">
    <source>
        <dbReference type="ARBA" id="ARBA00024407"/>
    </source>
</evidence>
<feature type="compositionally biased region" description="Basic and acidic residues" evidence="12">
    <location>
        <begin position="1013"/>
        <end position="1035"/>
    </location>
</feature>
<sequence length="1055" mass="120779">MTNVSNNSNNQQETTTGDGKPKTAKQLEKEAKKAAKLAKFEEKQAKASEKKQSDGATQKKPKKVSEKKVITYEIVTPPGEKKDVSVDLPSQYSPKYVEAAWYDWWKKEGFFTPEYGRDLKKENDKGKFIMVIPPPNVTGSLHLGHALTNSVEDAITRWHRMKGRTTLWVPGCDHAGIATQVAVEKKIKLQENISRHDLGREEFIKRVWQWKNEKGDRIYHQLEKMGSSLDWNRVTFTMDEGPQKAVKEAFITMHEDGTIYRSNRLVNWSCSLRSAISDIEVEKKELSGRTEVPVPGYTDKVEFGVLISFAYLVENSDERVIVATTRIETMLGDTAVAVHPKDERYKHLAGKTVIHPFTGHKLPVVQDDFVDMEFGTGAVKITPAHDPNDYEVGKRHKLPSPTIFSDEGYILEGFGPFTGMKRFEARKAVLAALKDKGLYIETKDNPMVIPVCSRSKDIIEPMIKPQWYVKCSEMARKAIEAVESDELEIIPEMHKKTWYHWMNEIRDWCISRQLWWGHQIPAYYVTIDGQKTLQEKDEYWVSGHTEEEALQKAATKFGVPVEKISLKQDADVLDTWFSSALFPFSVFGWPDKTQDMEVFFPNTLLETGHDIIFFWVARMVFFSQKLFGKLPFKQVYLHAMVRDAHGRKMSKSLGNVIDPMDVIYGITLEELHKQLESNTNLDPREIKKAKEGQKQDYPQGIPECGTDALRFALCAYTAQGRDINLDVLRVNGYRNFCNKLWNATKFALMNIGKDFTPYASLTELQEKKSNLTLMDRWMLSQLAYAVRECNTAFENFNFPQATTALYNLWWYQICDVYLECLKPVMHSDDEEAKERSRNVLYTALDVALTLISPFMPFLSEELFQRLPPRTTTRPLSICVVPYPEPEQFDVFLDEEVDEKVKFGQKVISEVRSAKAKYDIPNKTKVEVTLQCEDANNRATLEALCQDIATLTIAQEVKVATSKPKGAVPTPVTADTIAWMKLQGLVNLSNSQEKIKKRITDAEERLKALTTEMSKPDYEKVPEEVQTRNEKKKQDLDAELEQSQDAIKKLEAMETE</sequence>
<name>A0AAE1NLZ4_9EUCA</name>
<gene>
    <name evidence="15" type="ORF">Pmani_035653</name>
</gene>
<dbReference type="AlphaFoldDB" id="A0AAE1NLZ4"/>
<keyword evidence="3 11" id="KW-0436">Ligase</keyword>
<dbReference type="GO" id="GO:0005524">
    <property type="term" value="F:ATP binding"/>
    <property type="evidence" value="ECO:0007669"/>
    <property type="project" value="UniProtKB-KW"/>
</dbReference>
<dbReference type="Proteomes" id="UP001292094">
    <property type="component" value="Unassembled WGS sequence"/>
</dbReference>
<reference evidence="15" key="1">
    <citation type="submission" date="2023-11" db="EMBL/GenBank/DDBJ databases">
        <title>Genome assemblies of two species of porcelain crab, Petrolisthes cinctipes and Petrolisthes manimaculis (Anomura: Porcellanidae).</title>
        <authorList>
            <person name="Angst P."/>
        </authorList>
    </citation>
    <scope>NUCLEOTIDE SEQUENCE</scope>
    <source>
        <strain evidence="15">PB745_02</strain>
        <tissue evidence="15">Gill</tissue>
    </source>
</reference>
<evidence type="ECO:0000259" key="14">
    <source>
        <dbReference type="Pfam" id="PF08264"/>
    </source>
</evidence>
<dbReference type="Gene3D" id="1.10.287.380">
    <property type="entry name" value="Valyl-tRNA synthetase, C-terminal domain"/>
    <property type="match status" value="1"/>
</dbReference>
<keyword evidence="4 11" id="KW-0547">Nucleotide-binding</keyword>
<dbReference type="GO" id="GO:0006438">
    <property type="term" value="P:valyl-tRNA aminoacylation"/>
    <property type="evidence" value="ECO:0007669"/>
    <property type="project" value="InterPro"/>
</dbReference>
<dbReference type="NCBIfam" id="NF004349">
    <property type="entry name" value="PRK05729.1"/>
    <property type="match status" value="1"/>
</dbReference>
<evidence type="ECO:0000259" key="13">
    <source>
        <dbReference type="Pfam" id="PF00133"/>
    </source>
</evidence>
<keyword evidence="7 11" id="KW-0030">Aminoacyl-tRNA synthetase</keyword>
<keyword evidence="5 11" id="KW-0067">ATP-binding</keyword>
<proteinExistence type="inferred from homology"/>
<dbReference type="CDD" id="cd00817">
    <property type="entry name" value="ValRS_core"/>
    <property type="match status" value="1"/>
</dbReference>
<evidence type="ECO:0000256" key="7">
    <source>
        <dbReference type="ARBA" id="ARBA00023146"/>
    </source>
</evidence>
<comment type="catalytic activity">
    <reaction evidence="10">
        <text>tRNA(Val) + L-valine + ATP = L-valyl-tRNA(Val) + AMP + diphosphate</text>
        <dbReference type="Rhea" id="RHEA:10704"/>
        <dbReference type="Rhea" id="RHEA-COMP:9672"/>
        <dbReference type="Rhea" id="RHEA-COMP:9708"/>
        <dbReference type="ChEBI" id="CHEBI:30616"/>
        <dbReference type="ChEBI" id="CHEBI:33019"/>
        <dbReference type="ChEBI" id="CHEBI:57762"/>
        <dbReference type="ChEBI" id="CHEBI:78442"/>
        <dbReference type="ChEBI" id="CHEBI:78537"/>
        <dbReference type="ChEBI" id="CHEBI:456215"/>
        <dbReference type="EC" id="6.1.1.9"/>
    </reaction>
</comment>
<dbReference type="EC" id="6.1.1.9" evidence="2"/>
<dbReference type="PANTHER" id="PTHR11946:SF109">
    <property type="entry name" value="VALINE--TRNA LIGASE"/>
    <property type="match status" value="1"/>
</dbReference>
<evidence type="ECO:0000256" key="2">
    <source>
        <dbReference type="ARBA" id="ARBA00013169"/>
    </source>
</evidence>
<dbReference type="InterPro" id="IPR009008">
    <property type="entry name" value="Val/Leu/Ile-tRNA-synth_edit"/>
</dbReference>
<dbReference type="InterPro" id="IPR002300">
    <property type="entry name" value="aa-tRNA-synth_Ia"/>
</dbReference>
<evidence type="ECO:0000256" key="5">
    <source>
        <dbReference type="ARBA" id="ARBA00022840"/>
    </source>
</evidence>
<evidence type="ECO:0000313" key="15">
    <source>
        <dbReference type="EMBL" id="KAK4291524.1"/>
    </source>
</evidence>
<dbReference type="InterPro" id="IPR037118">
    <property type="entry name" value="Val-tRNA_synth_C_sf"/>
</dbReference>
<dbReference type="FunFam" id="3.40.50.620:FF:000020">
    <property type="entry name" value="Valine--tRNA ligase, mitochondrial"/>
    <property type="match status" value="1"/>
</dbReference>
<comment type="similarity">
    <text evidence="1 11">Belongs to the class-I aminoacyl-tRNA synthetase family.</text>
</comment>
<dbReference type="InterPro" id="IPR009080">
    <property type="entry name" value="tRNAsynth_Ia_anticodon-bd"/>
</dbReference>
<protein>
    <recommendedName>
        <fullName evidence="8">Valine--tRNA ligase</fullName>
        <ecNumber evidence="2">6.1.1.9</ecNumber>
    </recommendedName>
    <alternativeName>
        <fullName evidence="9">Valyl-tRNA synthetase</fullName>
    </alternativeName>
</protein>
<comment type="caution">
    <text evidence="15">The sequence shown here is derived from an EMBL/GenBank/DDBJ whole genome shotgun (WGS) entry which is preliminary data.</text>
</comment>
<feature type="domain" description="Methionyl/Valyl/Leucyl/Isoleucyl-tRNA synthetase anticodon-binding" evidence="14">
    <location>
        <begin position="775"/>
        <end position="928"/>
    </location>
</feature>
<dbReference type="InterPro" id="IPR001412">
    <property type="entry name" value="aa-tRNA-synth_I_CS"/>
</dbReference>
<dbReference type="PROSITE" id="PS00178">
    <property type="entry name" value="AA_TRNA_LIGASE_I"/>
    <property type="match status" value="1"/>
</dbReference>
<evidence type="ECO:0000256" key="12">
    <source>
        <dbReference type="SAM" id="MobiDB-lite"/>
    </source>
</evidence>
<organism evidence="15 16">
    <name type="scientific">Petrolisthes manimaculis</name>
    <dbReference type="NCBI Taxonomy" id="1843537"/>
    <lineage>
        <taxon>Eukaryota</taxon>
        <taxon>Metazoa</taxon>
        <taxon>Ecdysozoa</taxon>
        <taxon>Arthropoda</taxon>
        <taxon>Crustacea</taxon>
        <taxon>Multicrustacea</taxon>
        <taxon>Malacostraca</taxon>
        <taxon>Eumalacostraca</taxon>
        <taxon>Eucarida</taxon>
        <taxon>Decapoda</taxon>
        <taxon>Pleocyemata</taxon>
        <taxon>Anomura</taxon>
        <taxon>Galatheoidea</taxon>
        <taxon>Porcellanidae</taxon>
        <taxon>Petrolisthes</taxon>
    </lineage>
</organism>
<dbReference type="InterPro" id="IPR002303">
    <property type="entry name" value="Valyl-tRNA_ligase"/>
</dbReference>
<dbReference type="HAMAP" id="MF_02004">
    <property type="entry name" value="Val_tRNA_synth_type1"/>
    <property type="match status" value="1"/>
</dbReference>
<evidence type="ECO:0000313" key="16">
    <source>
        <dbReference type="Proteomes" id="UP001292094"/>
    </source>
</evidence>
<evidence type="ECO:0000256" key="6">
    <source>
        <dbReference type="ARBA" id="ARBA00022917"/>
    </source>
</evidence>
<dbReference type="NCBIfam" id="TIGR00422">
    <property type="entry name" value="valS"/>
    <property type="match status" value="1"/>
</dbReference>
<dbReference type="GO" id="GO:0002161">
    <property type="term" value="F:aminoacyl-tRNA deacylase activity"/>
    <property type="evidence" value="ECO:0007669"/>
    <property type="project" value="InterPro"/>
</dbReference>
<feature type="region of interest" description="Disordered" evidence="12">
    <location>
        <begin position="1"/>
        <end position="63"/>
    </location>
</feature>
<dbReference type="Gene3D" id="3.90.740.10">
    <property type="entry name" value="Valyl/Leucyl/Isoleucyl-tRNA synthetase, editing domain"/>
    <property type="match status" value="1"/>
</dbReference>
<accession>A0AAE1NLZ4</accession>
<dbReference type="SUPFAM" id="SSF52374">
    <property type="entry name" value="Nucleotidylyl transferase"/>
    <property type="match status" value="1"/>
</dbReference>
<evidence type="ECO:0000256" key="4">
    <source>
        <dbReference type="ARBA" id="ARBA00022741"/>
    </source>
</evidence>
<dbReference type="InterPro" id="IPR014729">
    <property type="entry name" value="Rossmann-like_a/b/a_fold"/>
</dbReference>
<evidence type="ECO:0000256" key="1">
    <source>
        <dbReference type="ARBA" id="ARBA00005594"/>
    </source>
</evidence>
<dbReference type="FunFam" id="3.40.50.620:FF:000119">
    <property type="entry name" value="Putative valine--tRNA ligase-like"/>
    <property type="match status" value="1"/>
</dbReference>
<feature type="compositionally biased region" description="Low complexity" evidence="12">
    <location>
        <begin position="1"/>
        <end position="16"/>
    </location>
</feature>
<dbReference type="FunFam" id="3.90.740.10:FF:000005">
    <property type="entry name" value="Valine--tRNA ligase, mitochondrial"/>
    <property type="match status" value="1"/>
</dbReference>
<evidence type="ECO:0000256" key="11">
    <source>
        <dbReference type="RuleBase" id="RU363035"/>
    </source>
</evidence>
<dbReference type="Pfam" id="PF00133">
    <property type="entry name" value="tRNA-synt_1"/>
    <property type="match status" value="1"/>
</dbReference>
<evidence type="ECO:0000256" key="3">
    <source>
        <dbReference type="ARBA" id="ARBA00022598"/>
    </source>
</evidence>
<dbReference type="GO" id="GO:0005829">
    <property type="term" value="C:cytosol"/>
    <property type="evidence" value="ECO:0007669"/>
    <property type="project" value="TreeGrafter"/>
</dbReference>
<dbReference type="SUPFAM" id="SSF50677">
    <property type="entry name" value="ValRS/IleRS/LeuRS editing domain"/>
    <property type="match status" value="1"/>
</dbReference>
<dbReference type="Gene3D" id="1.10.730.10">
    <property type="entry name" value="Isoleucyl-tRNA Synthetase, Domain 1"/>
    <property type="match status" value="1"/>
</dbReference>
<feature type="region of interest" description="Disordered" evidence="12">
    <location>
        <begin position="1007"/>
        <end position="1041"/>
    </location>
</feature>